<comment type="caution">
    <text evidence="2">The sequence shown here is derived from an EMBL/GenBank/DDBJ whole genome shotgun (WGS) entry which is preliminary data.</text>
</comment>
<feature type="region of interest" description="Disordered" evidence="1">
    <location>
        <begin position="244"/>
        <end position="301"/>
    </location>
</feature>
<keyword evidence="3" id="KW-1185">Reference proteome</keyword>
<dbReference type="EMBL" id="JAWCUI010000032">
    <property type="protein sequence ID" value="KAL1894524.1"/>
    <property type="molecule type" value="Genomic_DNA"/>
</dbReference>
<name>A0ABR3Z2U8_9PEZI</name>
<sequence length="301" mass="33028">MFPFPSQGNRKEKLNEPIITVGVPKAPDFTKDFTNMGPNVAAPWRKGGVFTLIPDNKIKAAVAADSQQYTNRYGVRVRYSRLHSLHPWLVRYLAASPGVEDAYGSSDGQGADSAATGWPVGFPHPSADVVRRKYAIKNRTEPLWWFAVAFPNDPHLPHSNLVRDRMRQKLQGALKVALERRGYAPNGIRLEGQAGAKARFSQLYGSLRVEGPIGPALRAPFDDLAGFLAQAIIVVEDLLGGRKQTMSTQEQNRRIGSSSGLTRTNNRTYAGPGKKSQDSGSTGAKGKKKDRFDLLLDPSLF</sequence>
<dbReference type="Proteomes" id="UP001583186">
    <property type="component" value="Unassembled WGS sequence"/>
</dbReference>
<evidence type="ECO:0000313" key="3">
    <source>
        <dbReference type="Proteomes" id="UP001583186"/>
    </source>
</evidence>
<reference evidence="2 3" key="1">
    <citation type="journal article" date="2024" name="IMA Fungus">
        <title>IMA Genome - F19 : A genome assembly and annotation guide to empower mycologists, including annotated draft genome sequences of Ceratocystis pirilliformis, Diaporthe australafricana, Fusarium ophioides, Paecilomyces lecythidis, and Sporothrix stenoceras.</title>
        <authorList>
            <person name="Aylward J."/>
            <person name="Wilson A.M."/>
            <person name="Visagie C.M."/>
            <person name="Spraker J."/>
            <person name="Barnes I."/>
            <person name="Buitendag C."/>
            <person name="Ceriani C."/>
            <person name="Del Mar Angel L."/>
            <person name="du Plessis D."/>
            <person name="Fuchs T."/>
            <person name="Gasser K."/>
            <person name="Kramer D."/>
            <person name="Li W."/>
            <person name="Munsamy K."/>
            <person name="Piso A."/>
            <person name="Price J.L."/>
            <person name="Sonnekus B."/>
            <person name="Thomas C."/>
            <person name="van der Nest A."/>
            <person name="van Dijk A."/>
            <person name="van Heerden A."/>
            <person name="van Vuuren N."/>
            <person name="Yilmaz N."/>
            <person name="Duong T.A."/>
            <person name="van der Merwe N.A."/>
            <person name="Wingfield M.J."/>
            <person name="Wingfield B.D."/>
        </authorList>
    </citation>
    <scope>NUCLEOTIDE SEQUENCE [LARGE SCALE GENOMIC DNA]</scope>
    <source>
        <strain evidence="2 3">CMW 5346</strain>
    </source>
</reference>
<proteinExistence type="predicted"/>
<evidence type="ECO:0000313" key="2">
    <source>
        <dbReference type="EMBL" id="KAL1894524.1"/>
    </source>
</evidence>
<feature type="compositionally biased region" description="Polar residues" evidence="1">
    <location>
        <begin position="244"/>
        <end position="268"/>
    </location>
</feature>
<evidence type="ECO:0000256" key="1">
    <source>
        <dbReference type="SAM" id="MobiDB-lite"/>
    </source>
</evidence>
<organism evidence="2 3">
    <name type="scientific">Sporothrix stenoceras</name>
    <dbReference type="NCBI Taxonomy" id="5173"/>
    <lineage>
        <taxon>Eukaryota</taxon>
        <taxon>Fungi</taxon>
        <taxon>Dikarya</taxon>
        <taxon>Ascomycota</taxon>
        <taxon>Pezizomycotina</taxon>
        <taxon>Sordariomycetes</taxon>
        <taxon>Sordariomycetidae</taxon>
        <taxon>Ophiostomatales</taxon>
        <taxon>Ophiostomataceae</taxon>
        <taxon>Sporothrix</taxon>
    </lineage>
</organism>
<protein>
    <submittedName>
        <fullName evidence="2">Uncharacterized protein</fullName>
    </submittedName>
</protein>
<accession>A0ABR3Z2U8</accession>
<gene>
    <name evidence="2" type="ORF">Sste5346_005759</name>
</gene>